<reference evidence="1 2" key="1">
    <citation type="journal article" date="2024" name="J Genomics">
        <title>Draft genome sequencing and assembly of Favolaschia claudopus CIRM-BRFM 2984 isolated from oak limbs.</title>
        <authorList>
            <person name="Navarro D."/>
            <person name="Drula E."/>
            <person name="Chaduli D."/>
            <person name="Cazenave R."/>
            <person name="Ahrendt S."/>
            <person name="Wang J."/>
            <person name="Lipzen A."/>
            <person name="Daum C."/>
            <person name="Barry K."/>
            <person name="Grigoriev I.V."/>
            <person name="Favel A."/>
            <person name="Rosso M.N."/>
            <person name="Martin F."/>
        </authorList>
    </citation>
    <scope>NUCLEOTIDE SEQUENCE [LARGE SCALE GENOMIC DNA]</scope>
    <source>
        <strain evidence="1 2">CIRM-BRFM 2984</strain>
    </source>
</reference>
<protein>
    <recommendedName>
        <fullName evidence="3">F-box domain-containing protein</fullName>
    </recommendedName>
</protein>
<proteinExistence type="predicted"/>
<evidence type="ECO:0008006" key="3">
    <source>
        <dbReference type="Google" id="ProtNLM"/>
    </source>
</evidence>
<dbReference type="AlphaFoldDB" id="A0AAW0B1C8"/>
<dbReference type="SUPFAM" id="SSF52047">
    <property type="entry name" value="RNI-like"/>
    <property type="match status" value="1"/>
</dbReference>
<comment type="caution">
    <text evidence="1">The sequence shown here is derived from an EMBL/GenBank/DDBJ whole genome shotgun (WGS) entry which is preliminary data.</text>
</comment>
<sequence length="377" mass="42958">MAANPLDIQEILDETIGLLAREPSTLLACALVARSWVDTAQSHLFRAPAKTKPKFPFEESLALLFDQALSNNTRLIHHVRELSFAVGTRSTVIADEILDRLSRHQFARLERLQLVAVILKSWPSEAIQRLVKSPSLRYFTVTDYSEASPPPLAQWFKGSLSTIQHLDLRYRLPDSDVPSRAAVDSIPPLFVKSARLEFGNSDFSLVYPFSLSRVQALALTRIPSLPLDIIPMDLIRILDVDYHDTFPVKLSVFPNLSVLRINVLERFPPALLSNLATISPQNNIQTMVISYLPLDTYVPWHHFQSIDSLLSQVFHLGDLVVELEFGVRKHSAPEQEKRWEENSRDSFVNACERNAFRFVVRDSEETAEWWHNLVDKL</sequence>
<gene>
    <name evidence="1" type="ORF">R3P38DRAFT_2974396</name>
</gene>
<organism evidence="1 2">
    <name type="scientific">Favolaschia claudopus</name>
    <dbReference type="NCBI Taxonomy" id="2862362"/>
    <lineage>
        <taxon>Eukaryota</taxon>
        <taxon>Fungi</taxon>
        <taxon>Dikarya</taxon>
        <taxon>Basidiomycota</taxon>
        <taxon>Agaricomycotina</taxon>
        <taxon>Agaricomycetes</taxon>
        <taxon>Agaricomycetidae</taxon>
        <taxon>Agaricales</taxon>
        <taxon>Marasmiineae</taxon>
        <taxon>Mycenaceae</taxon>
        <taxon>Favolaschia</taxon>
    </lineage>
</organism>
<evidence type="ECO:0000313" key="2">
    <source>
        <dbReference type="Proteomes" id="UP001362999"/>
    </source>
</evidence>
<dbReference type="EMBL" id="JAWWNJ010000043">
    <property type="protein sequence ID" value="KAK7019529.1"/>
    <property type="molecule type" value="Genomic_DNA"/>
</dbReference>
<accession>A0AAW0B1C8</accession>
<dbReference type="Proteomes" id="UP001362999">
    <property type="component" value="Unassembled WGS sequence"/>
</dbReference>
<evidence type="ECO:0000313" key="1">
    <source>
        <dbReference type="EMBL" id="KAK7019529.1"/>
    </source>
</evidence>
<name>A0AAW0B1C8_9AGAR</name>
<keyword evidence="2" id="KW-1185">Reference proteome</keyword>